<feature type="region of interest" description="Disordered" evidence="1">
    <location>
        <begin position="109"/>
        <end position="240"/>
    </location>
</feature>
<dbReference type="EMBL" id="FOQH01000004">
    <property type="protein sequence ID" value="SFI13546.1"/>
    <property type="molecule type" value="Genomic_DNA"/>
</dbReference>
<evidence type="ECO:0000256" key="1">
    <source>
        <dbReference type="SAM" id="MobiDB-lite"/>
    </source>
</evidence>
<feature type="compositionally biased region" description="Acidic residues" evidence="1">
    <location>
        <begin position="142"/>
        <end position="151"/>
    </location>
</feature>
<keyword evidence="3" id="KW-1185">Reference proteome</keyword>
<feature type="compositionally biased region" description="Low complexity" evidence="1">
    <location>
        <begin position="215"/>
        <end position="224"/>
    </location>
</feature>
<proteinExistence type="predicted"/>
<dbReference type="OrthoDB" id="7630018at2"/>
<feature type="compositionally biased region" description="Acidic residues" evidence="1">
    <location>
        <begin position="201"/>
        <end position="210"/>
    </location>
</feature>
<gene>
    <name evidence="2" type="ORF">SAMN05216258_104450</name>
</gene>
<dbReference type="AlphaFoldDB" id="A0A1I3FQS3"/>
<dbReference type="Proteomes" id="UP000199377">
    <property type="component" value="Unassembled WGS sequence"/>
</dbReference>
<evidence type="ECO:0000313" key="2">
    <source>
        <dbReference type="EMBL" id="SFI13546.1"/>
    </source>
</evidence>
<accession>A0A1I3FQS3</accession>
<organism evidence="2 3">
    <name type="scientific">Albimonas pacifica</name>
    <dbReference type="NCBI Taxonomy" id="1114924"/>
    <lineage>
        <taxon>Bacteria</taxon>
        <taxon>Pseudomonadati</taxon>
        <taxon>Pseudomonadota</taxon>
        <taxon>Alphaproteobacteria</taxon>
        <taxon>Rhodobacterales</taxon>
        <taxon>Paracoccaceae</taxon>
        <taxon>Albimonas</taxon>
    </lineage>
</organism>
<feature type="compositionally biased region" description="Low complexity" evidence="1">
    <location>
        <begin position="178"/>
        <end position="191"/>
    </location>
</feature>
<name>A0A1I3FQS3_9RHOB</name>
<reference evidence="2 3" key="1">
    <citation type="submission" date="2016-10" db="EMBL/GenBank/DDBJ databases">
        <authorList>
            <person name="de Groot N.N."/>
        </authorList>
    </citation>
    <scope>NUCLEOTIDE SEQUENCE [LARGE SCALE GENOMIC DNA]</scope>
    <source>
        <strain evidence="2 3">CGMCC 1.11030</strain>
    </source>
</reference>
<feature type="compositionally biased region" description="Low complexity" evidence="1">
    <location>
        <begin position="124"/>
        <end position="141"/>
    </location>
</feature>
<protein>
    <submittedName>
        <fullName evidence="2">Uncharacterized protein</fullName>
    </submittedName>
</protein>
<sequence>MGLIADGLMIAAALTAAIYCHVLAGRLRSLRRLDGGVGQAVAAMAAQTDELRQALRAARAAAGESTRTLAERTARAEMAAGRLELLLAAIHDNEGGAAPANVAARREARQAAAFSPRPRPQVVGGSAAARAAGPLEAPFVADPDEAPDPDLAEAGAPPDVEPDPDEAPAEAADDAAEAGDAPPTDAAAPPATRRLFRIEVDPADPDDDPAVESVARTARAAPRARPARGRGLGDSAEGTDALRAAIEALARESGE</sequence>
<dbReference type="STRING" id="1114924.SAMN05216258_104450"/>
<dbReference type="RefSeq" id="WP_092859724.1">
    <property type="nucleotide sequence ID" value="NZ_FOQH01000004.1"/>
</dbReference>
<feature type="compositionally biased region" description="Acidic residues" evidence="1">
    <location>
        <begin position="160"/>
        <end position="177"/>
    </location>
</feature>
<evidence type="ECO:0000313" key="3">
    <source>
        <dbReference type="Proteomes" id="UP000199377"/>
    </source>
</evidence>